<gene>
    <name evidence="7" type="ORF">ISR29_02175</name>
</gene>
<sequence>MIGDMQRWTPNVASIIEHAKEFHPKKEVISRMVSGDVHRTNYEEVCIRSRKLASALEKDGYKKGDVIATLALNTYRHLEMYYGISGMGAICHTLNFRLHPEQAVYIINHADDKIIFCEVPFIPIMEGLKDQLPCVEKYIILCDEADMPETGLKNAVSYEKYINNGDEDYVWPAMEDDAACGLCYTSGTTGNPKGVLYSHKSNILHAQASLVGMPIGPDESILMVVPLFHVLAWGIPYYGPMNGSKLVMPGMQMEGEPLFDLIDKEKVTLAFGVPTIWMGLLAYCRDNNKILTSVRNTIIGGSALSLPTLQEFDEVHDVNVIHAWGMTEMSPLGTINVPTPEMDNMSKDEKYAIQLKQGKPIYGVELKVVDDSGAELPKDGESQGHLMVRGPWILQKYFKAEKDAVDQDGWFDTGDISVLDQDGYMIIKDRAKDVIKSGGEWISSIDLENAAFGHPDIAEACVVGIPHPKWDERPMLFVVTNNGEAIEKESILEFLGSRVAKWWLPDEIVFLKELPHGATGKLQKFELRDEYNNYYMEK</sequence>
<dbReference type="Gene3D" id="3.30.300.30">
    <property type="match status" value="1"/>
</dbReference>
<dbReference type="Proteomes" id="UP000705230">
    <property type="component" value="Unassembled WGS sequence"/>
</dbReference>
<keyword evidence="2 7" id="KW-0436">Ligase</keyword>
<protein>
    <submittedName>
        <fullName evidence="7">Long-chain fatty acid--CoA ligase</fullName>
    </submittedName>
</protein>
<dbReference type="PROSITE" id="PS00455">
    <property type="entry name" value="AMP_BINDING"/>
    <property type="match status" value="1"/>
</dbReference>
<dbReference type="Pfam" id="PF00501">
    <property type="entry name" value="AMP-binding"/>
    <property type="match status" value="1"/>
</dbReference>
<dbReference type="InterPro" id="IPR025110">
    <property type="entry name" value="AMP-bd_C"/>
</dbReference>
<organism evidence="7 8">
    <name type="scientific">SAR86 cluster bacterium</name>
    <dbReference type="NCBI Taxonomy" id="2030880"/>
    <lineage>
        <taxon>Bacteria</taxon>
        <taxon>Pseudomonadati</taxon>
        <taxon>Pseudomonadota</taxon>
        <taxon>Gammaproteobacteria</taxon>
        <taxon>SAR86 cluster</taxon>
    </lineage>
</organism>
<dbReference type="FunFam" id="3.30.300.30:FF:000008">
    <property type="entry name" value="2,3-dihydroxybenzoate-AMP ligase"/>
    <property type="match status" value="1"/>
</dbReference>
<dbReference type="InterPro" id="IPR000873">
    <property type="entry name" value="AMP-dep_synth/lig_dom"/>
</dbReference>
<dbReference type="EMBL" id="JADHSG010000002">
    <property type="protein sequence ID" value="MBL6902986.1"/>
    <property type="molecule type" value="Genomic_DNA"/>
</dbReference>
<keyword evidence="3" id="KW-0276">Fatty acid metabolism</keyword>
<name>A0A937M2C0_9GAMM</name>
<comment type="caution">
    <text evidence="7">The sequence shown here is derived from an EMBL/GenBank/DDBJ whole genome shotgun (WGS) entry which is preliminary data.</text>
</comment>
<dbReference type="InterPro" id="IPR020845">
    <property type="entry name" value="AMP-binding_CS"/>
</dbReference>
<dbReference type="PANTHER" id="PTHR43859">
    <property type="entry name" value="ACYL-ACTIVATING ENZYME"/>
    <property type="match status" value="1"/>
</dbReference>
<evidence type="ECO:0000313" key="8">
    <source>
        <dbReference type="Proteomes" id="UP000705230"/>
    </source>
</evidence>
<evidence type="ECO:0000259" key="6">
    <source>
        <dbReference type="Pfam" id="PF13193"/>
    </source>
</evidence>
<dbReference type="InterPro" id="IPR045851">
    <property type="entry name" value="AMP-bd_C_sf"/>
</dbReference>
<dbReference type="Pfam" id="PF13193">
    <property type="entry name" value="AMP-binding_C"/>
    <property type="match status" value="1"/>
</dbReference>
<dbReference type="GO" id="GO:0006631">
    <property type="term" value="P:fatty acid metabolic process"/>
    <property type="evidence" value="ECO:0007669"/>
    <property type="project" value="UniProtKB-KW"/>
</dbReference>
<evidence type="ECO:0000256" key="1">
    <source>
        <dbReference type="ARBA" id="ARBA00006432"/>
    </source>
</evidence>
<evidence type="ECO:0000259" key="5">
    <source>
        <dbReference type="Pfam" id="PF00501"/>
    </source>
</evidence>
<dbReference type="CDD" id="cd12119">
    <property type="entry name" value="ttLC_FACS_AlkK_like"/>
    <property type="match status" value="1"/>
</dbReference>
<dbReference type="InterPro" id="IPR042099">
    <property type="entry name" value="ANL_N_sf"/>
</dbReference>
<evidence type="ECO:0000313" key="7">
    <source>
        <dbReference type="EMBL" id="MBL6902986.1"/>
    </source>
</evidence>
<dbReference type="PANTHER" id="PTHR43859:SF4">
    <property type="entry name" value="BUTANOATE--COA LIGASE AAE1-RELATED"/>
    <property type="match status" value="1"/>
</dbReference>
<evidence type="ECO:0000256" key="3">
    <source>
        <dbReference type="ARBA" id="ARBA00022832"/>
    </source>
</evidence>
<dbReference type="NCBIfam" id="NF004837">
    <property type="entry name" value="PRK06187.1"/>
    <property type="match status" value="1"/>
</dbReference>
<keyword evidence="4" id="KW-0443">Lipid metabolism</keyword>
<dbReference type="GO" id="GO:0016874">
    <property type="term" value="F:ligase activity"/>
    <property type="evidence" value="ECO:0007669"/>
    <property type="project" value="UniProtKB-KW"/>
</dbReference>
<dbReference type="AlphaFoldDB" id="A0A937M2C0"/>
<accession>A0A937M2C0</accession>
<dbReference type="SUPFAM" id="SSF56801">
    <property type="entry name" value="Acetyl-CoA synthetase-like"/>
    <property type="match status" value="1"/>
</dbReference>
<dbReference type="Gene3D" id="3.40.50.12780">
    <property type="entry name" value="N-terminal domain of ligase-like"/>
    <property type="match status" value="1"/>
</dbReference>
<feature type="domain" description="AMP-dependent synthetase/ligase" evidence="5">
    <location>
        <begin position="18"/>
        <end position="398"/>
    </location>
</feature>
<evidence type="ECO:0000256" key="2">
    <source>
        <dbReference type="ARBA" id="ARBA00022598"/>
    </source>
</evidence>
<comment type="similarity">
    <text evidence="1">Belongs to the ATP-dependent AMP-binding enzyme family.</text>
</comment>
<feature type="domain" description="AMP-binding enzyme C-terminal" evidence="6">
    <location>
        <begin position="447"/>
        <end position="521"/>
    </location>
</feature>
<evidence type="ECO:0000256" key="4">
    <source>
        <dbReference type="ARBA" id="ARBA00023098"/>
    </source>
</evidence>
<reference evidence="7" key="1">
    <citation type="submission" date="2020-10" db="EMBL/GenBank/DDBJ databases">
        <title>Microbiome of the Black Sea water column analyzed by genome centric metagenomics.</title>
        <authorList>
            <person name="Cabello-Yeves P.J."/>
            <person name="Callieri C."/>
            <person name="Picazo A."/>
            <person name="Mehrshad M."/>
            <person name="Haro-Moreno J.M."/>
            <person name="Roda-Garcia J."/>
            <person name="Dzembekova N."/>
            <person name="Slabakova V."/>
            <person name="Slabakova N."/>
            <person name="Moncheva S."/>
            <person name="Rodriguez-Valera F."/>
        </authorList>
    </citation>
    <scope>NUCLEOTIDE SEQUENCE</scope>
    <source>
        <strain evidence="7">BS30m-G43</strain>
    </source>
</reference>
<proteinExistence type="inferred from homology"/>